<evidence type="ECO:0000313" key="3">
    <source>
        <dbReference type="Proteomes" id="UP000737018"/>
    </source>
</evidence>
<reference evidence="2" key="1">
    <citation type="submission" date="2020-03" db="EMBL/GenBank/DDBJ databases">
        <title>Castanea mollissima Vanexum genome sequencing.</title>
        <authorList>
            <person name="Staton M."/>
        </authorList>
    </citation>
    <scope>NUCLEOTIDE SEQUENCE</scope>
    <source>
        <tissue evidence="2">Leaf</tissue>
    </source>
</reference>
<dbReference type="AlphaFoldDB" id="A0A8J4W4G2"/>
<feature type="region of interest" description="Disordered" evidence="1">
    <location>
        <begin position="25"/>
        <end position="46"/>
    </location>
</feature>
<protein>
    <submittedName>
        <fullName evidence="2">Uncharacterized protein</fullName>
    </submittedName>
</protein>
<sequence length="74" mass="8207">MAMRSFGGQQIDHSFADSFAADATATSGDPFDFSASRFDPKLPRDRSNSRFITEKRIFLFEQLPLFLGASIAEA</sequence>
<comment type="caution">
    <text evidence="2">The sequence shown here is derived from an EMBL/GenBank/DDBJ whole genome shotgun (WGS) entry which is preliminary data.</text>
</comment>
<keyword evidence="3" id="KW-1185">Reference proteome</keyword>
<proteinExistence type="predicted"/>
<evidence type="ECO:0000313" key="2">
    <source>
        <dbReference type="EMBL" id="KAF3971171.1"/>
    </source>
</evidence>
<organism evidence="2 3">
    <name type="scientific">Castanea mollissima</name>
    <name type="common">Chinese chestnut</name>
    <dbReference type="NCBI Taxonomy" id="60419"/>
    <lineage>
        <taxon>Eukaryota</taxon>
        <taxon>Viridiplantae</taxon>
        <taxon>Streptophyta</taxon>
        <taxon>Embryophyta</taxon>
        <taxon>Tracheophyta</taxon>
        <taxon>Spermatophyta</taxon>
        <taxon>Magnoliopsida</taxon>
        <taxon>eudicotyledons</taxon>
        <taxon>Gunneridae</taxon>
        <taxon>Pentapetalae</taxon>
        <taxon>rosids</taxon>
        <taxon>fabids</taxon>
        <taxon>Fagales</taxon>
        <taxon>Fagaceae</taxon>
        <taxon>Castanea</taxon>
    </lineage>
</organism>
<accession>A0A8J4W4G2</accession>
<gene>
    <name evidence="2" type="ORF">CMV_005196</name>
</gene>
<name>A0A8J4W4G2_9ROSI</name>
<dbReference type="Proteomes" id="UP000737018">
    <property type="component" value="Unassembled WGS sequence"/>
</dbReference>
<evidence type="ECO:0000256" key="1">
    <source>
        <dbReference type="SAM" id="MobiDB-lite"/>
    </source>
</evidence>
<dbReference type="EMBL" id="JRKL02000460">
    <property type="protein sequence ID" value="KAF3971171.1"/>
    <property type="molecule type" value="Genomic_DNA"/>
</dbReference>